<reference evidence="2" key="2">
    <citation type="submission" date="2011-02" db="EMBL/GenBank/DDBJ databases">
        <authorList>
            <person name="MacLean D."/>
        </authorList>
    </citation>
    <scope>NUCLEOTIDE SEQUENCE</scope>
</reference>
<dbReference type="InterPro" id="IPR052579">
    <property type="entry name" value="Zinc_finger_SWIM"/>
</dbReference>
<evidence type="ECO:0000313" key="2">
    <source>
        <dbReference type="EMBL" id="CCA27307.1"/>
    </source>
</evidence>
<dbReference type="EMBL" id="FR824539">
    <property type="protein sequence ID" value="CCA27307.1"/>
    <property type="molecule type" value="Genomic_DNA"/>
</dbReference>
<dbReference type="Pfam" id="PF21056">
    <property type="entry name" value="ZSWIM1-3_RNaseH-like"/>
    <property type="match status" value="1"/>
</dbReference>
<accession>F0X0L6</accession>
<dbReference type="PANTHER" id="PTHR31569:SF4">
    <property type="entry name" value="SWIM-TYPE DOMAIN-CONTAINING PROTEIN"/>
    <property type="match status" value="1"/>
</dbReference>
<name>F0X0L6_9STRA</name>
<sequence>MVCSRPTVKLEHTHEVGKRTYDLYSSTRAAWIEEMVDTINLLRQHGAKKKIIQRYIVEHSSLSPTIKDIANLIVKLKKREKGSKAPVELLHEWMREFCEEKPGNVGRVFTDVVDSKAVATCITLQTKHMREMFVKFPEVLSIDVPHGTNASRYKIFSFMAHDVFGKGKYVQHAILQNERSETIRTAIETFKTNNPDWKRVQCVIIDKEYTEMKVLRVSMPQARILVCQFHVIK</sequence>
<dbReference type="InterPro" id="IPR048324">
    <property type="entry name" value="ZSWIM1-3_RNaseH-like"/>
</dbReference>
<dbReference type="PANTHER" id="PTHR31569">
    <property type="entry name" value="SWIM-TYPE DOMAIN-CONTAINING PROTEIN"/>
    <property type="match status" value="1"/>
</dbReference>
<reference evidence="2" key="1">
    <citation type="journal article" date="2011" name="PLoS Biol.">
        <title>Gene gain and loss during evolution of obligate parasitism in the white rust pathogen of Arabidopsis thaliana.</title>
        <authorList>
            <person name="Kemen E."/>
            <person name="Gardiner A."/>
            <person name="Schultz-Larsen T."/>
            <person name="Kemen A.C."/>
            <person name="Balmuth A.L."/>
            <person name="Robert-Seilaniantz A."/>
            <person name="Bailey K."/>
            <person name="Holub E."/>
            <person name="Studholme D.J."/>
            <person name="Maclean D."/>
            <person name="Jones J.D."/>
        </authorList>
    </citation>
    <scope>NUCLEOTIDE SEQUENCE</scope>
</reference>
<organism evidence="2">
    <name type="scientific">Albugo laibachii Nc14</name>
    <dbReference type="NCBI Taxonomy" id="890382"/>
    <lineage>
        <taxon>Eukaryota</taxon>
        <taxon>Sar</taxon>
        <taxon>Stramenopiles</taxon>
        <taxon>Oomycota</taxon>
        <taxon>Peronosporomycetes</taxon>
        <taxon>Albuginales</taxon>
        <taxon>Albuginaceae</taxon>
        <taxon>Albugo</taxon>
    </lineage>
</organism>
<feature type="domain" description="ZSWIM1/3 RNaseH-like" evidence="1">
    <location>
        <begin position="95"/>
        <end position="225"/>
    </location>
</feature>
<gene>
    <name evidence="2" type="primary">AlNc14C503G11960</name>
    <name evidence="2" type="ORF">ALNC14_134510</name>
</gene>
<evidence type="ECO:0000259" key="1">
    <source>
        <dbReference type="Pfam" id="PF21056"/>
    </source>
</evidence>
<protein>
    <submittedName>
        <fullName evidence="2">Uncharacterized protein AlNc14C503G11960</fullName>
    </submittedName>
</protein>
<dbReference type="AlphaFoldDB" id="F0X0L6"/>
<dbReference type="HOGENOM" id="CLU_032366_0_0_1"/>
<proteinExistence type="predicted"/>